<evidence type="ECO:0000259" key="4">
    <source>
        <dbReference type="PROSITE" id="PS51206"/>
    </source>
</evidence>
<dbReference type="NCBIfam" id="TIGR01613">
    <property type="entry name" value="primase_Cterm"/>
    <property type="match status" value="1"/>
</dbReference>
<dbReference type="RefSeq" id="WP_069111636.1">
    <property type="nucleotide sequence ID" value="NZ_FNUC01000003.1"/>
</dbReference>
<dbReference type="SMART" id="SM00885">
    <property type="entry name" value="D5_N"/>
    <property type="match status" value="1"/>
</dbReference>
<keyword evidence="6" id="KW-1185">Reference proteome</keyword>
<dbReference type="STRING" id="561176.SAMN04488561_3319"/>
<dbReference type="InterPro" id="IPR014818">
    <property type="entry name" value="Phage/plasmid_primase_P4_C"/>
</dbReference>
<dbReference type="Pfam" id="PF08706">
    <property type="entry name" value="D5_N"/>
    <property type="match status" value="1"/>
</dbReference>
<feature type="domain" description="SF3 helicase" evidence="4">
    <location>
        <begin position="284"/>
        <end position="445"/>
    </location>
</feature>
<keyword evidence="3" id="KW-0067">ATP-binding</keyword>
<reference evidence="6" key="1">
    <citation type="submission" date="2016-10" db="EMBL/GenBank/DDBJ databases">
        <authorList>
            <person name="Varghese N."/>
            <person name="Submissions S."/>
        </authorList>
    </citation>
    <scope>NUCLEOTIDE SEQUENCE [LARGE SCALE GENOMIC DNA]</scope>
    <source>
        <strain evidence="6">DSM 45237</strain>
    </source>
</reference>
<evidence type="ECO:0000256" key="1">
    <source>
        <dbReference type="ARBA" id="ARBA00022741"/>
    </source>
</evidence>
<dbReference type="Proteomes" id="UP000181980">
    <property type="component" value="Unassembled WGS sequence"/>
</dbReference>
<dbReference type="SUPFAM" id="SSF52540">
    <property type="entry name" value="P-loop containing nucleoside triphosphate hydrolases"/>
    <property type="match status" value="1"/>
</dbReference>
<name>A0A1H5MP90_9ACTN</name>
<keyword evidence="1" id="KW-0547">Nucleotide-binding</keyword>
<protein>
    <submittedName>
        <fullName evidence="5">Phage/plasmid primase, P4 family, C-terminal domain-containing protein</fullName>
    </submittedName>
</protein>
<dbReference type="PANTHER" id="PTHR35372">
    <property type="entry name" value="ATP BINDING PROTEIN-RELATED"/>
    <property type="match status" value="1"/>
</dbReference>
<dbReference type="InterPro" id="IPR027417">
    <property type="entry name" value="P-loop_NTPase"/>
</dbReference>
<dbReference type="GO" id="GO:0016787">
    <property type="term" value="F:hydrolase activity"/>
    <property type="evidence" value="ECO:0007669"/>
    <property type="project" value="UniProtKB-KW"/>
</dbReference>
<dbReference type="InterPro" id="IPR014015">
    <property type="entry name" value="Helicase_SF3_DNA-vir"/>
</dbReference>
<dbReference type="EMBL" id="FNUC01000003">
    <property type="protein sequence ID" value="SEE91212.1"/>
    <property type="molecule type" value="Genomic_DNA"/>
</dbReference>
<dbReference type="InterPro" id="IPR006500">
    <property type="entry name" value="Helicase_put_C_phage/plasmid"/>
</dbReference>
<accession>A0A1H5MP90</accession>
<organism evidence="5 6">
    <name type="scientific">Jiangella alba</name>
    <dbReference type="NCBI Taxonomy" id="561176"/>
    <lineage>
        <taxon>Bacteria</taxon>
        <taxon>Bacillati</taxon>
        <taxon>Actinomycetota</taxon>
        <taxon>Actinomycetes</taxon>
        <taxon>Jiangellales</taxon>
        <taxon>Jiangellaceae</taxon>
        <taxon>Jiangella</taxon>
    </lineage>
</organism>
<dbReference type="InterPro" id="IPR051620">
    <property type="entry name" value="ORF904-like_C"/>
</dbReference>
<dbReference type="GO" id="GO:0005524">
    <property type="term" value="F:ATP binding"/>
    <property type="evidence" value="ECO:0007669"/>
    <property type="project" value="UniProtKB-KW"/>
</dbReference>
<proteinExistence type="predicted"/>
<keyword evidence="2" id="KW-0378">Hydrolase</keyword>
<evidence type="ECO:0000256" key="3">
    <source>
        <dbReference type="ARBA" id="ARBA00022840"/>
    </source>
</evidence>
<dbReference type="Gene3D" id="3.40.50.300">
    <property type="entry name" value="P-loop containing nucleotide triphosphate hydrolases"/>
    <property type="match status" value="1"/>
</dbReference>
<gene>
    <name evidence="5" type="ORF">SAMN04488561_3319</name>
</gene>
<evidence type="ECO:0000313" key="5">
    <source>
        <dbReference type="EMBL" id="SEE91212.1"/>
    </source>
</evidence>
<evidence type="ECO:0000313" key="6">
    <source>
        <dbReference type="Proteomes" id="UP000181980"/>
    </source>
</evidence>
<dbReference type="OrthoDB" id="9763644at2"/>
<dbReference type="PANTHER" id="PTHR35372:SF2">
    <property type="entry name" value="SF3 HELICASE DOMAIN-CONTAINING PROTEIN"/>
    <property type="match status" value="1"/>
</dbReference>
<dbReference type="PROSITE" id="PS51206">
    <property type="entry name" value="SF3_HELICASE_1"/>
    <property type="match status" value="1"/>
</dbReference>
<sequence length="603" mass="66749">MSTPDLVQMIKSLGDEPSRRALHGEVAAWAVSCHGAGVALDTATAELTTLWDGTPPLQDRAALATLEKILRAAYRNAEQGATADDERGRYLTPPPADQADADIITLPVDRRMTAAAPRAGLSETASDTGNIARAARLAAGRVCYVIEKDIFIEWVDGLWRRNDRVAMDLTLRVIDDIRREAEAASGQGADRWASWAHQSEALPRREAIVRGLKTAQRIAVSVHDLDTDPDHVVVGNGTLHLGTGELIESEPGHLNTRCTPVDYDPEAASEKLDEFLDLFLPDRAERSYILGVIAYAAFTIGNPKKKLIVILGDTNTGKSTLMELALRTLGDYAGSFNVSVFRGNLDDRARPDLLAVARLRLAVAFEASRRWALHDDQAKKMTGGDPILARRMRSDEMIELYPEFTPIIVTNAMPTIIDADTAVKKRLDVSLMDTQVDADTDRQEARDELVNDPEAQRALLVLLVEVFLANGGRFPRDTPQRFLEATMRAFDDLTPVGQFLGDLHETGQLIEVDPLEYEGQGYARTNYVTARALYAAYTQWVAEDRRGREHLGIRQLNDKLRGDYGWETTQSGDQRWRGKLLRSDLPWSADTPQMAPPPAPPDW</sequence>
<dbReference type="AlphaFoldDB" id="A0A1H5MP90"/>
<evidence type="ECO:0000256" key="2">
    <source>
        <dbReference type="ARBA" id="ARBA00022801"/>
    </source>
</evidence>